<protein>
    <submittedName>
        <fullName evidence="4">Glycosyltransferase</fullName>
        <ecNumber evidence="4">2.4.-.-</ecNumber>
    </submittedName>
</protein>
<keyword evidence="1" id="KW-0812">Transmembrane</keyword>
<feature type="domain" description="Glycosyltransferase subfamily 4-like N-terminal" evidence="3">
    <location>
        <begin position="12"/>
        <end position="184"/>
    </location>
</feature>
<evidence type="ECO:0000313" key="4">
    <source>
        <dbReference type="EMBL" id="UXZ95010.1"/>
    </source>
</evidence>
<dbReference type="InterPro" id="IPR028098">
    <property type="entry name" value="Glyco_trans_4-like_N"/>
</dbReference>
<dbReference type="EC" id="2.4.-.-" evidence="4"/>
<evidence type="ECO:0000259" key="2">
    <source>
        <dbReference type="Pfam" id="PF00534"/>
    </source>
</evidence>
<keyword evidence="1" id="KW-0472">Membrane</keyword>
<dbReference type="SUPFAM" id="SSF53756">
    <property type="entry name" value="UDP-Glycosyltransferase/glycogen phosphorylase"/>
    <property type="match status" value="1"/>
</dbReference>
<gene>
    <name evidence="4" type="ORF">K3169_22090</name>
</gene>
<evidence type="ECO:0000313" key="5">
    <source>
        <dbReference type="Proteomes" id="UP001063228"/>
    </source>
</evidence>
<dbReference type="Gene3D" id="3.40.50.2000">
    <property type="entry name" value="Glycogen Phosphorylase B"/>
    <property type="match status" value="2"/>
</dbReference>
<dbReference type="PANTHER" id="PTHR12526:SF623">
    <property type="entry name" value="WABG"/>
    <property type="match status" value="1"/>
</dbReference>
<proteinExistence type="predicted"/>
<dbReference type="GO" id="GO:0016757">
    <property type="term" value="F:glycosyltransferase activity"/>
    <property type="evidence" value="ECO:0007669"/>
    <property type="project" value="UniProtKB-KW"/>
</dbReference>
<dbReference type="Proteomes" id="UP001063228">
    <property type="component" value="Chromosome"/>
</dbReference>
<dbReference type="PANTHER" id="PTHR12526">
    <property type="entry name" value="GLYCOSYLTRANSFERASE"/>
    <property type="match status" value="1"/>
</dbReference>
<dbReference type="Pfam" id="PF13439">
    <property type="entry name" value="Glyco_transf_4"/>
    <property type="match status" value="1"/>
</dbReference>
<accession>A0ABY6FAT2</accession>
<feature type="transmembrane region" description="Helical" evidence="1">
    <location>
        <begin position="73"/>
        <end position="91"/>
    </location>
</feature>
<keyword evidence="4" id="KW-0808">Transferase</keyword>
<evidence type="ECO:0000259" key="3">
    <source>
        <dbReference type="Pfam" id="PF13439"/>
    </source>
</evidence>
<sequence length="391" mass="42785">MKLLYVIGSMEVGGAEQHLLRVSTALSKRGFQPEVFTITTGGPLTSAFIEGGVPVHGVKLPDWIHRIFSNKRAIAWTGLLYSTIALLWLYWRKRPDVVHFFLPSAYIVGGVASIFGPKTRRIMSRRSLNLYQTKHRLFRRLEHWLHPRMDLICGNSEAVVEDLMTEGVKREQVRLIYNGVNLERFAKLGSSAAVRSELSISEDALVFVIVANLIPYKGHSDLIEAFGKIRQHLPDAWVCLCVGRDDGIGASLRALAGTLGIEEQIRFLGSRPDVPELLNASNIGVLCSHEEGFSNAVLEGMAAKLPMVVTDVGGNAEAVLHGTTGIVVAPHAPAQLADALLAVAYSPDRAQMGAAGRQRLEAMFSMDACLQAYTDLYRGSANNGVLPKNNF</sequence>
<evidence type="ECO:0000256" key="1">
    <source>
        <dbReference type="SAM" id="Phobius"/>
    </source>
</evidence>
<feature type="domain" description="Glycosyl transferase family 1" evidence="2">
    <location>
        <begin position="195"/>
        <end position="358"/>
    </location>
</feature>
<keyword evidence="5" id="KW-1185">Reference proteome</keyword>
<keyword evidence="4" id="KW-0328">Glycosyltransferase</keyword>
<reference evidence="4" key="1">
    <citation type="submission" date="2021-08" db="EMBL/GenBank/DDBJ databases">
        <title>Complete genome sequence of Pseudomonas phytophila.</title>
        <authorList>
            <person name="Weir B.S."/>
            <person name="Templeton M.D."/>
            <person name="Arshed S."/>
            <person name="Andersen M.T."/>
            <person name="Jayaraman J."/>
        </authorList>
    </citation>
    <scope>NUCLEOTIDE SEQUENCE</scope>
    <source>
        <strain evidence="4">ICMP 23753</strain>
    </source>
</reference>
<dbReference type="Pfam" id="PF00534">
    <property type="entry name" value="Glycos_transf_1"/>
    <property type="match status" value="1"/>
</dbReference>
<dbReference type="InterPro" id="IPR001296">
    <property type="entry name" value="Glyco_trans_1"/>
</dbReference>
<keyword evidence="1" id="KW-1133">Transmembrane helix</keyword>
<dbReference type="RefSeq" id="WP_263268033.1">
    <property type="nucleotide sequence ID" value="NZ_CP081201.1"/>
</dbReference>
<dbReference type="EMBL" id="CP081201">
    <property type="protein sequence ID" value="UXZ95010.1"/>
    <property type="molecule type" value="Genomic_DNA"/>
</dbReference>
<feature type="transmembrane region" description="Helical" evidence="1">
    <location>
        <begin position="97"/>
        <end position="116"/>
    </location>
</feature>
<organism evidence="4 5">
    <name type="scientific">Pseudomonas phytophila</name>
    <dbReference type="NCBI Taxonomy" id="2867264"/>
    <lineage>
        <taxon>Bacteria</taxon>
        <taxon>Pseudomonadati</taxon>
        <taxon>Pseudomonadota</taxon>
        <taxon>Gammaproteobacteria</taxon>
        <taxon>Pseudomonadales</taxon>
        <taxon>Pseudomonadaceae</taxon>
        <taxon>Pseudomonas</taxon>
    </lineage>
</organism>
<name>A0ABY6FAT2_9PSED</name>